<name>A0AAD4BBZ4_BOLED</name>
<evidence type="ECO:0000313" key="2">
    <source>
        <dbReference type="Proteomes" id="UP001194468"/>
    </source>
</evidence>
<organism evidence="1 2">
    <name type="scientific">Boletus edulis BED1</name>
    <dbReference type="NCBI Taxonomy" id="1328754"/>
    <lineage>
        <taxon>Eukaryota</taxon>
        <taxon>Fungi</taxon>
        <taxon>Dikarya</taxon>
        <taxon>Basidiomycota</taxon>
        <taxon>Agaricomycotina</taxon>
        <taxon>Agaricomycetes</taxon>
        <taxon>Agaricomycetidae</taxon>
        <taxon>Boletales</taxon>
        <taxon>Boletineae</taxon>
        <taxon>Boletaceae</taxon>
        <taxon>Boletoideae</taxon>
        <taxon>Boletus</taxon>
    </lineage>
</organism>
<reference evidence="1" key="1">
    <citation type="submission" date="2019-10" db="EMBL/GenBank/DDBJ databases">
        <authorList>
            <consortium name="DOE Joint Genome Institute"/>
            <person name="Kuo A."/>
            <person name="Miyauchi S."/>
            <person name="Kiss E."/>
            <person name="Drula E."/>
            <person name="Kohler A."/>
            <person name="Sanchez-Garcia M."/>
            <person name="Andreopoulos B."/>
            <person name="Barry K.W."/>
            <person name="Bonito G."/>
            <person name="Buee M."/>
            <person name="Carver A."/>
            <person name="Chen C."/>
            <person name="Cichocki N."/>
            <person name="Clum A."/>
            <person name="Culley D."/>
            <person name="Crous P.W."/>
            <person name="Fauchery L."/>
            <person name="Girlanda M."/>
            <person name="Hayes R."/>
            <person name="Keri Z."/>
            <person name="LaButti K."/>
            <person name="Lipzen A."/>
            <person name="Lombard V."/>
            <person name="Magnuson J."/>
            <person name="Maillard F."/>
            <person name="Morin E."/>
            <person name="Murat C."/>
            <person name="Nolan M."/>
            <person name="Ohm R."/>
            <person name="Pangilinan J."/>
            <person name="Pereira M."/>
            <person name="Perotto S."/>
            <person name="Peter M."/>
            <person name="Riley R."/>
            <person name="Sitrit Y."/>
            <person name="Stielow B."/>
            <person name="Szollosi G."/>
            <person name="Zifcakova L."/>
            <person name="Stursova M."/>
            <person name="Spatafora J.W."/>
            <person name="Tedersoo L."/>
            <person name="Vaario L.-M."/>
            <person name="Yamada A."/>
            <person name="Yan M."/>
            <person name="Wang P."/>
            <person name="Xu J."/>
            <person name="Bruns T."/>
            <person name="Baldrian P."/>
            <person name="Vilgalys R."/>
            <person name="Henrissat B."/>
            <person name="Grigoriev I.V."/>
            <person name="Hibbett D."/>
            <person name="Nagy L.G."/>
            <person name="Martin F.M."/>
        </authorList>
    </citation>
    <scope>NUCLEOTIDE SEQUENCE</scope>
    <source>
        <strain evidence="1">BED1</strain>
    </source>
</reference>
<sequence>MGGLENHYHAKVSGIGKVEFRTLDRLPVAEPRRLIFVHPWIRELRDPYDGFTRGMTADDDDDETESASPLHAVPTAMMDDYTRALRLVVRLQQPLHMLLLEEQPNREFKRVATEHEIVIPGIKCPHTFSRDVQTGVVEVL</sequence>
<keyword evidence="2" id="KW-1185">Reference proteome</keyword>
<dbReference type="Proteomes" id="UP001194468">
    <property type="component" value="Unassembled WGS sequence"/>
</dbReference>
<dbReference type="AlphaFoldDB" id="A0AAD4BBZ4"/>
<accession>A0AAD4BBZ4</accession>
<proteinExistence type="predicted"/>
<evidence type="ECO:0000313" key="1">
    <source>
        <dbReference type="EMBL" id="KAF8416535.1"/>
    </source>
</evidence>
<protein>
    <submittedName>
        <fullName evidence="1">Uncharacterized protein</fullName>
    </submittedName>
</protein>
<dbReference type="EMBL" id="WHUW01000254">
    <property type="protein sequence ID" value="KAF8416535.1"/>
    <property type="molecule type" value="Genomic_DNA"/>
</dbReference>
<reference evidence="1" key="2">
    <citation type="journal article" date="2020" name="Nat. Commun.">
        <title>Large-scale genome sequencing of mycorrhizal fungi provides insights into the early evolution of symbiotic traits.</title>
        <authorList>
            <person name="Miyauchi S."/>
            <person name="Kiss E."/>
            <person name="Kuo A."/>
            <person name="Drula E."/>
            <person name="Kohler A."/>
            <person name="Sanchez-Garcia M."/>
            <person name="Morin E."/>
            <person name="Andreopoulos B."/>
            <person name="Barry K.W."/>
            <person name="Bonito G."/>
            <person name="Buee M."/>
            <person name="Carver A."/>
            <person name="Chen C."/>
            <person name="Cichocki N."/>
            <person name="Clum A."/>
            <person name="Culley D."/>
            <person name="Crous P.W."/>
            <person name="Fauchery L."/>
            <person name="Girlanda M."/>
            <person name="Hayes R.D."/>
            <person name="Keri Z."/>
            <person name="LaButti K."/>
            <person name="Lipzen A."/>
            <person name="Lombard V."/>
            <person name="Magnuson J."/>
            <person name="Maillard F."/>
            <person name="Murat C."/>
            <person name="Nolan M."/>
            <person name="Ohm R.A."/>
            <person name="Pangilinan J."/>
            <person name="Pereira M.F."/>
            <person name="Perotto S."/>
            <person name="Peter M."/>
            <person name="Pfister S."/>
            <person name="Riley R."/>
            <person name="Sitrit Y."/>
            <person name="Stielow J.B."/>
            <person name="Szollosi G."/>
            <person name="Zifcakova L."/>
            <person name="Stursova M."/>
            <person name="Spatafora J.W."/>
            <person name="Tedersoo L."/>
            <person name="Vaario L.M."/>
            <person name="Yamada A."/>
            <person name="Yan M."/>
            <person name="Wang P."/>
            <person name="Xu J."/>
            <person name="Bruns T."/>
            <person name="Baldrian P."/>
            <person name="Vilgalys R."/>
            <person name="Dunand C."/>
            <person name="Henrissat B."/>
            <person name="Grigoriev I.V."/>
            <person name="Hibbett D."/>
            <person name="Nagy L.G."/>
            <person name="Martin F.M."/>
        </authorList>
    </citation>
    <scope>NUCLEOTIDE SEQUENCE</scope>
    <source>
        <strain evidence="1">BED1</strain>
    </source>
</reference>
<comment type="caution">
    <text evidence="1">The sequence shown here is derived from an EMBL/GenBank/DDBJ whole genome shotgun (WGS) entry which is preliminary data.</text>
</comment>
<gene>
    <name evidence="1" type="ORF">L210DRAFT_2534811</name>
</gene>